<dbReference type="InterPro" id="IPR029479">
    <property type="entry name" value="Nitroreductase"/>
</dbReference>
<dbReference type="SUPFAM" id="SSF55469">
    <property type="entry name" value="FMN-dependent nitroreductase-like"/>
    <property type="match status" value="1"/>
</dbReference>
<dbReference type="InterPro" id="IPR000415">
    <property type="entry name" value="Nitroreductase-like"/>
</dbReference>
<accession>A0A140LE69</accession>
<organism evidence="4 5">
    <name type="scientific">Fervidicola ferrireducens</name>
    <dbReference type="NCBI Taxonomy" id="520764"/>
    <lineage>
        <taxon>Bacteria</taxon>
        <taxon>Bacillati</taxon>
        <taxon>Bacillota</taxon>
        <taxon>Clostridia</taxon>
        <taxon>Thermosediminibacterales</taxon>
        <taxon>Thermosediminibacteraceae</taxon>
        <taxon>Fervidicola</taxon>
    </lineage>
</organism>
<dbReference type="Pfam" id="PF00881">
    <property type="entry name" value="Nitroreductase"/>
    <property type="match status" value="1"/>
</dbReference>
<proteinExistence type="inferred from homology"/>
<dbReference type="AlphaFoldDB" id="A0A140LE69"/>
<evidence type="ECO:0000256" key="2">
    <source>
        <dbReference type="ARBA" id="ARBA00023002"/>
    </source>
</evidence>
<sequence length="166" mass="18712">MNEAIRVLKERRSVRQYEAKPIPKEIIEDIIDCARLAPSANNVQPWVFVVVTSEEGKKELARLATWGKFIADAAACVAVFCERDNKHAVEDGSAATENIMLAAKAHGIGSCWVAGYRRPYSEEVRQFLRVPEKYELISLVPLGYPAQTPNPPKKPLSEVLKWEKYE</sequence>
<dbReference type="OrthoDB" id="9812105at2"/>
<comment type="caution">
    <text evidence="4">The sequence shown here is derived from an EMBL/GenBank/DDBJ whole genome shotgun (WGS) entry which is preliminary data.</text>
</comment>
<gene>
    <name evidence="4" type="primary">yodC</name>
    <name evidence="4" type="ORF">AN618_01820</name>
</gene>
<dbReference type="FunCoup" id="A0A140LE69">
    <property type="interactions" value="43"/>
</dbReference>
<keyword evidence="5" id="KW-1185">Reference proteome</keyword>
<dbReference type="EC" id="1.-.-.-" evidence="4"/>
<dbReference type="RefSeq" id="WP_066350895.1">
    <property type="nucleotide sequence ID" value="NZ_LOED01000001.1"/>
</dbReference>
<dbReference type="InParanoid" id="A0A140LE69"/>
<dbReference type="Proteomes" id="UP000070427">
    <property type="component" value="Unassembled WGS sequence"/>
</dbReference>
<keyword evidence="2 4" id="KW-0560">Oxidoreductase</keyword>
<evidence type="ECO:0000256" key="1">
    <source>
        <dbReference type="ARBA" id="ARBA00007118"/>
    </source>
</evidence>
<evidence type="ECO:0000313" key="4">
    <source>
        <dbReference type="EMBL" id="KXG78844.1"/>
    </source>
</evidence>
<dbReference type="PANTHER" id="PTHR43673:SF10">
    <property type="entry name" value="NADH DEHYDROGENASE_NAD(P)H NITROREDUCTASE XCC3605-RELATED"/>
    <property type="match status" value="1"/>
</dbReference>
<dbReference type="PATRIC" id="fig|520764.3.peg.190"/>
<dbReference type="Gene3D" id="3.40.109.10">
    <property type="entry name" value="NADH Oxidase"/>
    <property type="match status" value="1"/>
</dbReference>
<dbReference type="GO" id="GO:0016491">
    <property type="term" value="F:oxidoreductase activity"/>
    <property type="evidence" value="ECO:0007669"/>
    <property type="project" value="UniProtKB-KW"/>
</dbReference>
<feature type="domain" description="Nitroreductase" evidence="3">
    <location>
        <begin position="8"/>
        <end position="73"/>
    </location>
</feature>
<dbReference type="EMBL" id="LOED01000001">
    <property type="protein sequence ID" value="KXG78844.1"/>
    <property type="molecule type" value="Genomic_DNA"/>
</dbReference>
<evidence type="ECO:0000259" key="3">
    <source>
        <dbReference type="Pfam" id="PF00881"/>
    </source>
</evidence>
<evidence type="ECO:0000313" key="5">
    <source>
        <dbReference type="Proteomes" id="UP000070427"/>
    </source>
</evidence>
<protein>
    <submittedName>
        <fullName evidence="4">Putative NAD(P)H nitroreductase YodC</fullName>
        <ecNumber evidence="4">1.-.-.-</ecNumber>
    </submittedName>
</protein>
<dbReference type="PANTHER" id="PTHR43673">
    <property type="entry name" value="NAD(P)H NITROREDUCTASE YDGI-RELATED"/>
    <property type="match status" value="1"/>
</dbReference>
<dbReference type="STRING" id="520764.AN618_01820"/>
<name>A0A140LE69_9FIRM</name>
<reference evidence="4 5" key="1">
    <citation type="submission" date="2015-12" db="EMBL/GenBank/DDBJ databases">
        <title>Draft genome sequnece of Fervidicola ferrireducens strain Y170.</title>
        <authorList>
            <person name="Patel B.K."/>
        </authorList>
    </citation>
    <scope>NUCLEOTIDE SEQUENCE [LARGE SCALE GENOMIC DNA]</scope>
    <source>
        <strain evidence="4 5">Y170</strain>
    </source>
</reference>
<comment type="similarity">
    <text evidence="1">Belongs to the nitroreductase family.</text>
</comment>